<feature type="compositionally biased region" description="Basic and acidic residues" evidence="1">
    <location>
        <begin position="1"/>
        <end position="10"/>
    </location>
</feature>
<dbReference type="Proteomes" id="UP001497482">
    <property type="component" value="Chromosome 6"/>
</dbReference>
<organism evidence="2 3">
    <name type="scientific">Knipowitschia caucasica</name>
    <name type="common">Caucasian dwarf goby</name>
    <name type="synonym">Pomatoschistus caucasicus</name>
    <dbReference type="NCBI Taxonomy" id="637954"/>
    <lineage>
        <taxon>Eukaryota</taxon>
        <taxon>Metazoa</taxon>
        <taxon>Chordata</taxon>
        <taxon>Craniata</taxon>
        <taxon>Vertebrata</taxon>
        <taxon>Euteleostomi</taxon>
        <taxon>Actinopterygii</taxon>
        <taxon>Neopterygii</taxon>
        <taxon>Teleostei</taxon>
        <taxon>Neoteleostei</taxon>
        <taxon>Acanthomorphata</taxon>
        <taxon>Gobiaria</taxon>
        <taxon>Gobiiformes</taxon>
        <taxon>Gobioidei</taxon>
        <taxon>Gobiidae</taxon>
        <taxon>Gobiinae</taxon>
        <taxon>Knipowitschia</taxon>
    </lineage>
</organism>
<evidence type="ECO:0000256" key="1">
    <source>
        <dbReference type="SAM" id="MobiDB-lite"/>
    </source>
</evidence>
<sequence>MNPAREERRSLGSSLDGSVSPEGKDSERLPAKPFPFSVTNLHQPGLRGVVRCWGSEYSGVWLRCLPALSALSLGSSPGSPRPLCMELLAGWLVVVLRRLVSLRLLVKWN</sequence>
<reference evidence="2 3" key="1">
    <citation type="submission" date="2024-04" db="EMBL/GenBank/DDBJ databases">
        <authorList>
            <person name="Waldvogel A.-M."/>
            <person name="Schoenle A."/>
        </authorList>
    </citation>
    <scope>NUCLEOTIDE SEQUENCE [LARGE SCALE GENOMIC DNA]</scope>
</reference>
<dbReference type="AlphaFoldDB" id="A0AAV2M4T0"/>
<keyword evidence="3" id="KW-1185">Reference proteome</keyword>
<dbReference type="EMBL" id="OZ035828">
    <property type="protein sequence ID" value="CAL1608256.1"/>
    <property type="molecule type" value="Genomic_DNA"/>
</dbReference>
<evidence type="ECO:0000313" key="2">
    <source>
        <dbReference type="EMBL" id="CAL1608256.1"/>
    </source>
</evidence>
<proteinExistence type="predicted"/>
<accession>A0AAV2M4T0</accession>
<gene>
    <name evidence="2" type="ORF">KC01_LOCUS35220</name>
</gene>
<protein>
    <submittedName>
        <fullName evidence="2">Uncharacterized protein</fullName>
    </submittedName>
</protein>
<evidence type="ECO:0000313" key="3">
    <source>
        <dbReference type="Proteomes" id="UP001497482"/>
    </source>
</evidence>
<name>A0AAV2M4T0_KNICA</name>
<feature type="region of interest" description="Disordered" evidence="1">
    <location>
        <begin position="1"/>
        <end position="31"/>
    </location>
</feature>